<sequence length="313" mass="34721">ILGVAIIFLFSFTGTILPIILKKNILFGSIKIFGVGIIVGVAFIHMLIPGDQLLISNNSPHFFKEEHPHFCGALVIIGIIFAHLIQVLTSHILQTKVVKKKGKEPVVYNDTEKTLSIGSIKDISESRPSTSVTTTTTELCCLDEKDFDNIVDKREKQIVFYLVELSVAIHSLLIGFAFGLSNVNKIIQLTFALVFHQFFEGIAISSIFLEAKFTRIKPYLVMIGLYTLTLPLGAFIGIIVRESFNDDDSASIGIQGCVDIIASGILIYDSLANILSHHTDSKIWNTMSIGKKAIQMFCFYLGLFMMALINTWI</sequence>
<evidence type="ECO:0000313" key="6">
    <source>
        <dbReference type="EMBL" id="ORY55187.1"/>
    </source>
</evidence>
<dbReference type="GO" id="GO:0005886">
    <property type="term" value="C:plasma membrane"/>
    <property type="evidence" value="ECO:0007669"/>
    <property type="project" value="TreeGrafter"/>
</dbReference>
<feature type="transmembrane region" description="Helical" evidence="5">
    <location>
        <begin position="293"/>
        <end position="312"/>
    </location>
</feature>
<organism evidence="6 7">
    <name type="scientific">Neocallimastix californiae</name>
    <dbReference type="NCBI Taxonomy" id="1754190"/>
    <lineage>
        <taxon>Eukaryota</taxon>
        <taxon>Fungi</taxon>
        <taxon>Fungi incertae sedis</taxon>
        <taxon>Chytridiomycota</taxon>
        <taxon>Chytridiomycota incertae sedis</taxon>
        <taxon>Neocallimastigomycetes</taxon>
        <taxon>Neocallimastigales</taxon>
        <taxon>Neocallimastigaceae</taxon>
        <taxon>Neocallimastix</taxon>
    </lineage>
</organism>
<comment type="caution">
    <text evidence="6">The sequence shown here is derived from an EMBL/GenBank/DDBJ whole genome shotgun (WGS) entry which is preliminary data.</text>
</comment>
<dbReference type="EMBL" id="MCOG01000079">
    <property type="protein sequence ID" value="ORY55187.1"/>
    <property type="molecule type" value="Genomic_DNA"/>
</dbReference>
<comment type="subcellular location">
    <subcellularLocation>
        <location evidence="1">Membrane</location>
        <topology evidence="1">Multi-pass membrane protein</topology>
    </subcellularLocation>
</comment>
<keyword evidence="7" id="KW-1185">Reference proteome</keyword>
<keyword evidence="2 5" id="KW-0812">Transmembrane</keyword>
<feature type="non-terminal residue" evidence="6">
    <location>
        <position position="1"/>
    </location>
</feature>
<dbReference type="InterPro" id="IPR003689">
    <property type="entry name" value="ZIP"/>
</dbReference>
<dbReference type="PANTHER" id="PTHR11040:SF44">
    <property type="entry name" value="PROTEIN ZNTC-RELATED"/>
    <property type="match status" value="1"/>
</dbReference>
<name>A0A1Y2D7L6_9FUNG</name>
<accession>A0A1Y2D7L6</accession>
<dbReference type="Proteomes" id="UP000193920">
    <property type="component" value="Unassembled WGS sequence"/>
</dbReference>
<feature type="transmembrane region" description="Helical" evidence="5">
    <location>
        <begin position="70"/>
        <end position="93"/>
    </location>
</feature>
<evidence type="ECO:0000256" key="3">
    <source>
        <dbReference type="ARBA" id="ARBA00022989"/>
    </source>
</evidence>
<dbReference type="OrthoDB" id="448280at2759"/>
<reference evidence="6 7" key="1">
    <citation type="submission" date="2016-08" db="EMBL/GenBank/DDBJ databases">
        <title>A Parts List for Fungal Cellulosomes Revealed by Comparative Genomics.</title>
        <authorList>
            <consortium name="DOE Joint Genome Institute"/>
            <person name="Haitjema C.H."/>
            <person name="Gilmore S.P."/>
            <person name="Henske J.K."/>
            <person name="Solomon K.V."/>
            <person name="De Groot R."/>
            <person name="Kuo A."/>
            <person name="Mondo S.J."/>
            <person name="Salamov A.A."/>
            <person name="Labutti K."/>
            <person name="Zhao Z."/>
            <person name="Chiniquy J."/>
            <person name="Barry K."/>
            <person name="Brewer H.M."/>
            <person name="Purvine S.O."/>
            <person name="Wright A.T."/>
            <person name="Boxma B."/>
            <person name="Van Alen T."/>
            <person name="Hackstein J.H."/>
            <person name="Baker S.E."/>
            <person name="Grigoriev I.V."/>
            <person name="O'Malley M.A."/>
        </authorList>
    </citation>
    <scope>NUCLEOTIDE SEQUENCE [LARGE SCALE GENOMIC DNA]</scope>
    <source>
        <strain evidence="6 7">G1</strain>
    </source>
</reference>
<feature type="transmembrane region" description="Helical" evidence="5">
    <location>
        <begin position="186"/>
        <end position="208"/>
    </location>
</feature>
<proteinExistence type="predicted"/>
<dbReference type="STRING" id="1754190.A0A1Y2D7L6"/>
<evidence type="ECO:0000256" key="5">
    <source>
        <dbReference type="SAM" id="Phobius"/>
    </source>
</evidence>
<protein>
    <submittedName>
        <fullName evidence="6">Zinc/iron permease</fullName>
    </submittedName>
</protein>
<feature type="transmembrane region" description="Helical" evidence="5">
    <location>
        <begin position="6"/>
        <end position="25"/>
    </location>
</feature>
<dbReference type="Pfam" id="PF02535">
    <property type="entry name" value="Zip"/>
    <property type="match status" value="1"/>
</dbReference>
<feature type="transmembrane region" description="Helical" evidence="5">
    <location>
        <begin position="252"/>
        <end position="272"/>
    </location>
</feature>
<evidence type="ECO:0000313" key="7">
    <source>
        <dbReference type="Proteomes" id="UP000193920"/>
    </source>
</evidence>
<feature type="transmembrane region" description="Helical" evidence="5">
    <location>
        <begin position="220"/>
        <end position="240"/>
    </location>
</feature>
<evidence type="ECO:0000256" key="1">
    <source>
        <dbReference type="ARBA" id="ARBA00004141"/>
    </source>
</evidence>
<dbReference type="AlphaFoldDB" id="A0A1Y2D7L6"/>
<dbReference type="PANTHER" id="PTHR11040">
    <property type="entry name" value="ZINC/IRON TRANSPORTER"/>
    <property type="match status" value="1"/>
</dbReference>
<gene>
    <name evidence="6" type="ORF">LY90DRAFT_411457</name>
</gene>
<evidence type="ECO:0000256" key="4">
    <source>
        <dbReference type="ARBA" id="ARBA00023136"/>
    </source>
</evidence>
<feature type="transmembrane region" description="Helical" evidence="5">
    <location>
        <begin position="32"/>
        <end position="50"/>
    </location>
</feature>
<dbReference type="GO" id="GO:0005385">
    <property type="term" value="F:zinc ion transmembrane transporter activity"/>
    <property type="evidence" value="ECO:0007669"/>
    <property type="project" value="TreeGrafter"/>
</dbReference>
<keyword evidence="3 5" id="KW-1133">Transmembrane helix</keyword>
<keyword evidence="4 5" id="KW-0472">Membrane</keyword>
<evidence type="ECO:0000256" key="2">
    <source>
        <dbReference type="ARBA" id="ARBA00022692"/>
    </source>
</evidence>
<feature type="transmembrane region" description="Helical" evidence="5">
    <location>
        <begin position="158"/>
        <end position="180"/>
    </location>
</feature>